<evidence type="ECO:0000313" key="2">
    <source>
        <dbReference type="Proteomes" id="UP000298274"/>
    </source>
</evidence>
<dbReference type="EMBL" id="CP039631">
    <property type="protein sequence ID" value="QIM56549.1"/>
    <property type="molecule type" value="Genomic_DNA"/>
</dbReference>
<sequence>MPSIADFLNTPRINVASAATVNLTTSAPDTRNIAITGNINIAGVTVAAGRLYFVTFLGALTLINSSTFITQSNANIVTAVGDTCILRAISASVVEILCYTRGIPQAIGDGQTTQVTSKTAGVDYTNTTGRPILIAVYAIPTSQNTMNLVVDGVVVAQNTVNNATSGANSTLTWLILPGQVYRVNSSPVAIAKWTEIRV</sequence>
<name>A0A6G8ITQ6_PSEVE</name>
<dbReference type="AlphaFoldDB" id="A0A6G8ITQ6"/>
<dbReference type="Proteomes" id="UP000298274">
    <property type="component" value="Chromosome"/>
</dbReference>
<gene>
    <name evidence="1" type="ORF">E4167_35855</name>
</gene>
<protein>
    <submittedName>
        <fullName evidence="1">Uncharacterized protein</fullName>
    </submittedName>
</protein>
<evidence type="ECO:0000313" key="1">
    <source>
        <dbReference type="EMBL" id="QIM56549.1"/>
    </source>
</evidence>
<accession>A0A6G8ITQ6</accession>
<organism evidence="1 2">
    <name type="scientific">Pseudomonas veronii</name>
    <dbReference type="NCBI Taxonomy" id="76761"/>
    <lineage>
        <taxon>Bacteria</taxon>
        <taxon>Pseudomonadati</taxon>
        <taxon>Pseudomonadota</taxon>
        <taxon>Gammaproteobacteria</taxon>
        <taxon>Pseudomonadales</taxon>
        <taxon>Pseudomonadaceae</taxon>
        <taxon>Pseudomonas</taxon>
    </lineage>
</organism>
<proteinExistence type="predicted"/>
<reference evidence="2" key="1">
    <citation type="submission" date="2019-04" db="EMBL/GenBank/DDBJ databases">
        <title>Complete genome sequence of Pseudomonas veronii strain PVy, a versatile degrader capable of using multiple contaminants as sole carbon sources.</title>
        <authorList>
            <person name="Lopez-Echartea E."/>
            <person name="Ridl J."/>
            <person name="Pajer P."/>
            <person name="Strejcek M."/>
            <person name="Suman J."/>
            <person name="Uhlik O."/>
        </authorList>
    </citation>
    <scope>NUCLEOTIDE SEQUENCE [LARGE SCALE GENOMIC DNA]</scope>
    <source>
        <strain evidence="2">Pvy</strain>
    </source>
</reference>